<dbReference type="GO" id="GO:0016811">
    <property type="term" value="F:hydrolase activity, acting on carbon-nitrogen (but not peptide) bonds, in linear amides"/>
    <property type="evidence" value="ECO:0007669"/>
    <property type="project" value="InterPro"/>
</dbReference>
<gene>
    <name evidence="2" type="ORF">P5X88_13605</name>
</gene>
<name>A0AAW6ST78_9BACI</name>
<organism evidence="2 3">
    <name type="scientific">Heyndrickxia oleronia</name>
    <dbReference type="NCBI Taxonomy" id="38875"/>
    <lineage>
        <taxon>Bacteria</taxon>
        <taxon>Bacillati</taxon>
        <taxon>Bacillota</taxon>
        <taxon>Bacilli</taxon>
        <taxon>Bacillales</taxon>
        <taxon>Bacillaceae</taxon>
        <taxon>Heyndrickxia</taxon>
    </lineage>
</organism>
<protein>
    <submittedName>
        <fullName evidence="2">D-aminoacylase</fullName>
    </submittedName>
</protein>
<dbReference type="Gene3D" id="2.30.40.10">
    <property type="entry name" value="Urease, subunit C, domain 1"/>
    <property type="match status" value="1"/>
</dbReference>
<dbReference type="CDD" id="cd01297">
    <property type="entry name" value="D-aminoacylase"/>
    <property type="match status" value="1"/>
</dbReference>
<evidence type="ECO:0000313" key="3">
    <source>
        <dbReference type="Proteomes" id="UP001159179"/>
    </source>
</evidence>
<dbReference type="InterPro" id="IPR023100">
    <property type="entry name" value="D-aminoacylase_insert_dom_sf"/>
</dbReference>
<dbReference type="AlphaFoldDB" id="A0AAW6ST78"/>
<dbReference type="Proteomes" id="UP001159179">
    <property type="component" value="Unassembled WGS sequence"/>
</dbReference>
<dbReference type="InterPro" id="IPR050378">
    <property type="entry name" value="Metallo-dep_Hydrolases_sf"/>
</dbReference>
<dbReference type="InterPro" id="IPR013108">
    <property type="entry name" value="Amidohydro_3"/>
</dbReference>
<dbReference type="GO" id="GO:0005829">
    <property type="term" value="C:cytosol"/>
    <property type="evidence" value="ECO:0007669"/>
    <property type="project" value="TreeGrafter"/>
</dbReference>
<comment type="caution">
    <text evidence="2">The sequence shown here is derived from an EMBL/GenBank/DDBJ whole genome shotgun (WGS) entry which is preliminary data.</text>
</comment>
<reference evidence="2" key="1">
    <citation type="submission" date="2023-03" db="EMBL/GenBank/DDBJ databases">
        <title>Bacterial isolates from washroom surfaces on a university campus.</title>
        <authorList>
            <person name="Holman D.B."/>
            <person name="Gzyl K.E."/>
            <person name="Taheri A.E."/>
        </authorList>
    </citation>
    <scope>NUCLEOTIDE SEQUENCE</scope>
    <source>
        <strain evidence="2">RD03</strain>
    </source>
</reference>
<dbReference type="RefSeq" id="WP_280617013.1">
    <property type="nucleotide sequence ID" value="NZ_JAROYP010000007.1"/>
</dbReference>
<dbReference type="SUPFAM" id="SSF51338">
    <property type="entry name" value="Composite domain of metallo-dependent hydrolases"/>
    <property type="match status" value="1"/>
</dbReference>
<evidence type="ECO:0000313" key="2">
    <source>
        <dbReference type="EMBL" id="MDH5161979.1"/>
    </source>
</evidence>
<dbReference type="EMBL" id="JAROYP010000007">
    <property type="protein sequence ID" value="MDH5161979.1"/>
    <property type="molecule type" value="Genomic_DNA"/>
</dbReference>
<dbReference type="Pfam" id="PF07969">
    <property type="entry name" value="Amidohydro_3"/>
    <property type="match status" value="2"/>
</dbReference>
<feature type="domain" description="Amidohydrolase 3" evidence="1">
    <location>
        <begin position="410"/>
        <end position="506"/>
    </location>
</feature>
<dbReference type="Gene3D" id="3.20.20.140">
    <property type="entry name" value="Metal-dependent hydrolases"/>
    <property type="match status" value="1"/>
</dbReference>
<accession>A0AAW6ST78</accession>
<feature type="domain" description="Amidohydrolase 3" evidence="1">
    <location>
        <begin position="43"/>
        <end position="247"/>
    </location>
</feature>
<dbReference type="SUPFAM" id="SSF51556">
    <property type="entry name" value="Metallo-dependent hydrolases"/>
    <property type="match status" value="1"/>
</dbReference>
<proteinExistence type="predicted"/>
<dbReference type="PANTHER" id="PTHR11647">
    <property type="entry name" value="HYDRANTOINASE/DIHYDROPYRIMIDINASE FAMILY MEMBER"/>
    <property type="match status" value="1"/>
</dbReference>
<evidence type="ECO:0000259" key="1">
    <source>
        <dbReference type="Pfam" id="PF07969"/>
    </source>
</evidence>
<dbReference type="GO" id="GO:0016812">
    <property type="term" value="F:hydrolase activity, acting on carbon-nitrogen (but not peptide) bonds, in cyclic amides"/>
    <property type="evidence" value="ECO:0007669"/>
    <property type="project" value="TreeGrafter"/>
</dbReference>
<dbReference type="InterPro" id="IPR011059">
    <property type="entry name" value="Metal-dep_hydrolase_composite"/>
</dbReference>
<sequence>MLDTVIKNGRIIDGTGNPWFFGSIGMKDGIITHVGSVDVESKEVIDAKGQIVSPGFIDGHSHSDLLVLNDPQMDIKLQQGVTTEVVGNCGLAPAPFVSKHGTLLKEYVEPIIGDTPWEWPWETVEDYMRELTKAHISENVSTYVAHGAVRIAVMGFDNRPPTNQEMKEMKGILENGMQAGAIGLSIGLLYSPGRYSTKEELAELCSVLPKYNGILSTHIRGEGNNLIPSIKEVIWIAEKSGISLHISHLKAAGKRNWGSVSEALSLIEDARARGMDITCDVYPYDAGSTSLTTLLPPWSLEGGIPACLERIRDTFLRNKIKKEISEEQDDWDNLVVSTGWDNVVISSITKNTQFEGMSILEISQLIGKAPIDTALDLLLEEDGNIAIVYYHMSSEDVEQVIKWDKSIVISDSLGCQTGKPHPRTFGTFPRLFAKYVRENHVLSLEQAVRKVTSFPVQRFKLGKRGLLVPGYHADITVFDYHTINDTATYQKPVQYPEGISYVLVNGIKAIDHKRNLRTSNGEMIKAATQLCSCQHLHI</sequence>
<dbReference type="Gene3D" id="3.30.1490.130">
    <property type="entry name" value="D-aminoacylase. Domain 3"/>
    <property type="match status" value="1"/>
</dbReference>
<dbReference type="InterPro" id="IPR032466">
    <property type="entry name" value="Metal_Hydrolase"/>
</dbReference>
<dbReference type="PANTHER" id="PTHR11647:SF1">
    <property type="entry name" value="COLLAPSIN RESPONSE MEDIATOR PROTEIN"/>
    <property type="match status" value="1"/>
</dbReference>